<keyword evidence="1" id="KW-0240">DNA-directed RNA polymerase</keyword>
<accession>A0A6L3ZIP4</accession>
<dbReference type="RefSeq" id="WP_151692449.1">
    <property type="nucleotide sequence ID" value="NZ_BMGX01000002.1"/>
</dbReference>
<name>A0A6L3ZIP4_9FLAO</name>
<keyword evidence="3" id="KW-0175">Coiled coil</keyword>
<dbReference type="GO" id="GO:0000428">
    <property type="term" value="C:DNA-directed RNA polymerase complex"/>
    <property type="evidence" value="ECO:0007669"/>
    <property type="project" value="UniProtKB-KW"/>
</dbReference>
<dbReference type="GO" id="GO:0006351">
    <property type="term" value="P:DNA-templated transcription"/>
    <property type="evidence" value="ECO:0007669"/>
    <property type="project" value="InterPro"/>
</dbReference>
<reference evidence="4 5" key="1">
    <citation type="submission" date="2019-10" db="EMBL/GenBank/DDBJ databases">
        <title>Genome sequence of Phaeocystidibacter marisrubri JCM30614 (type strain).</title>
        <authorList>
            <person name="Bowman J.P."/>
        </authorList>
    </citation>
    <scope>NUCLEOTIDE SEQUENCE [LARGE SCALE GENOMIC DNA]</scope>
    <source>
        <strain evidence="4 5">JCM 30614</strain>
    </source>
</reference>
<dbReference type="SMART" id="SM01409">
    <property type="entry name" value="RNA_pol_Rpb6"/>
    <property type="match status" value="1"/>
</dbReference>
<evidence type="ECO:0000313" key="4">
    <source>
        <dbReference type="EMBL" id="KAB2817761.1"/>
    </source>
</evidence>
<feature type="coiled-coil region" evidence="3">
    <location>
        <begin position="35"/>
        <end position="66"/>
    </location>
</feature>
<sequence>MDYKKSQAPRTTITRNFNDIDAPTENLYEALVMIARRADQINDEIREELHEKLEEFATHTENLEEIFENKEQIEVSKFYESLPKPQALALQEWLEGNVHTRYPDDVKKVF</sequence>
<dbReference type="EMBL" id="WBVQ01000001">
    <property type="protein sequence ID" value="KAB2817761.1"/>
    <property type="molecule type" value="Genomic_DNA"/>
</dbReference>
<protein>
    <recommendedName>
        <fullName evidence="6">DNA-directed RNA polymerase subunit omega</fullName>
    </recommendedName>
</protein>
<evidence type="ECO:0000313" key="5">
    <source>
        <dbReference type="Proteomes" id="UP000484164"/>
    </source>
</evidence>
<dbReference type="Proteomes" id="UP000484164">
    <property type="component" value="Unassembled WGS sequence"/>
</dbReference>
<keyword evidence="5" id="KW-1185">Reference proteome</keyword>
<evidence type="ECO:0000256" key="2">
    <source>
        <dbReference type="ARBA" id="ARBA00023163"/>
    </source>
</evidence>
<gene>
    <name evidence="4" type="ORF">F8C82_04975</name>
</gene>
<keyword evidence="2" id="KW-0804">Transcription</keyword>
<proteinExistence type="predicted"/>
<dbReference type="OrthoDB" id="9429628at2"/>
<dbReference type="AlphaFoldDB" id="A0A6L3ZIP4"/>
<dbReference type="GO" id="GO:0003677">
    <property type="term" value="F:DNA binding"/>
    <property type="evidence" value="ECO:0007669"/>
    <property type="project" value="InterPro"/>
</dbReference>
<evidence type="ECO:0008006" key="6">
    <source>
        <dbReference type="Google" id="ProtNLM"/>
    </source>
</evidence>
<comment type="caution">
    <text evidence="4">The sequence shown here is derived from an EMBL/GenBank/DDBJ whole genome shotgun (WGS) entry which is preliminary data.</text>
</comment>
<dbReference type="Pfam" id="PF01192">
    <property type="entry name" value="RNA_pol_Rpb6"/>
    <property type="match status" value="1"/>
</dbReference>
<dbReference type="GO" id="GO:0003899">
    <property type="term" value="F:DNA-directed RNA polymerase activity"/>
    <property type="evidence" value="ECO:0007669"/>
    <property type="project" value="InterPro"/>
</dbReference>
<dbReference type="InterPro" id="IPR006110">
    <property type="entry name" value="Pol_omega/Rpo6/RPB6"/>
</dbReference>
<evidence type="ECO:0000256" key="3">
    <source>
        <dbReference type="SAM" id="Coils"/>
    </source>
</evidence>
<organism evidence="4 5">
    <name type="scientific">Phaeocystidibacter marisrubri</name>
    <dbReference type="NCBI Taxonomy" id="1577780"/>
    <lineage>
        <taxon>Bacteria</taxon>
        <taxon>Pseudomonadati</taxon>
        <taxon>Bacteroidota</taxon>
        <taxon>Flavobacteriia</taxon>
        <taxon>Flavobacteriales</taxon>
        <taxon>Phaeocystidibacteraceae</taxon>
        <taxon>Phaeocystidibacter</taxon>
    </lineage>
</organism>
<evidence type="ECO:0000256" key="1">
    <source>
        <dbReference type="ARBA" id="ARBA00022478"/>
    </source>
</evidence>